<evidence type="ECO:0000256" key="9">
    <source>
        <dbReference type="ARBA" id="ARBA00023242"/>
    </source>
</evidence>
<dbReference type="SMART" id="SM00543">
    <property type="entry name" value="MIF4G"/>
    <property type="match status" value="1"/>
</dbReference>
<evidence type="ECO:0000256" key="2">
    <source>
        <dbReference type="ARBA" id="ARBA00007413"/>
    </source>
</evidence>
<dbReference type="Pfam" id="PF02854">
    <property type="entry name" value="MIF4G"/>
    <property type="match status" value="1"/>
</dbReference>
<dbReference type="Pfam" id="PF09088">
    <property type="entry name" value="MIF4G_like"/>
    <property type="match status" value="1"/>
</dbReference>
<dbReference type="GO" id="GO:0000184">
    <property type="term" value="P:nuclear-transcribed mRNA catabolic process, nonsense-mediated decay"/>
    <property type="evidence" value="ECO:0007669"/>
    <property type="project" value="TreeGrafter"/>
</dbReference>
<comment type="subcellular location">
    <subcellularLocation>
        <location evidence="1">Nucleus</location>
    </subcellularLocation>
</comment>
<organism evidence="14 15">
    <name type="scientific">Lachancea fermentati</name>
    <name type="common">Zygosaccharomyces fermentati</name>
    <dbReference type="NCBI Taxonomy" id="4955"/>
    <lineage>
        <taxon>Eukaryota</taxon>
        <taxon>Fungi</taxon>
        <taxon>Dikarya</taxon>
        <taxon>Ascomycota</taxon>
        <taxon>Saccharomycotina</taxon>
        <taxon>Saccharomycetes</taxon>
        <taxon>Saccharomycetales</taxon>
        <taxon>Saccharomycetaceae</taxon>
        <taxon>Lachancea</taxon>
    </lineage>
</organism>
<evidence type="ECO:0000313" key="15">
    <source>
        <dbReference type="Proteomes" id="UP000190831"/>
    </source>
</evidence>
<evidence type="ECO:0000256" key="1">
    <source>
        <dbReference type="ARBA" id="ARBA00004123"/>
    </source>
</evidence>
<feature type="domain" description="MIF4G" evidence="13">
    <location>
        <begin position="36"/>
        <end position="270"/>
    </location>
</feature>
<dbReference type="Pfam" id="PF09090">
    <property type="entry name" value="MIF4G_like_2"/>
    <property type="match status" value="1"/>
</dbReference>
<dbReference type="AlphaFoldDB" id="A0A1G4MA39"/>
<dbReference type="STRING" id="4955.A0A1G4MA39"/>
<sequence>MSGVKRRHDFDDDDGYRDYRPRMPKRQRIPPVVQLCKEMMPDIRTIGESVKAFEEDIKFLSEAIVNEFGNEKYFRTALLSTLYAVVVEQPQKQPAIALLTMAVNSGSPTTGKSILNFFFTKLQEWADHSIDDSFEVTSNETGAWNKIKLLLRFLSLLSPMVLQDELILLYKKLFELSVELNNLHPEKRNPLSEAIYTNTLLDIPYLFFFERTNESLRENVAELISYVETQYQVKQTNISLIKEYNKNPPYEAVQWIQAVLPNVKRVLADNMQQLSELFPDYDHLLPEQPESQGFNDPLNLPTVTQLESFSGLDKGLGSVDGMWKTPRHSFRVYLPNSIGEFETVIPLTTYAGMLFDDIIIDIVESVEFNRKEVARQVITLDLFFKPGIFTEPGQSIAQLVALHEENPIISTFKIEDLAIENILSLIFKLPTVSQSFAYFYTLLVEICQNSPKAIAPVFGRAFRFFYNNLDSLDLELKLRYLDWFSIQVSNFNFSWKWNEWEDDSMKFGESFYNPKVTFMRNLIRKELRLTSNRPDVEDSLTDEFKKYLDSSFIPKDQLLQYYQSFFKDFQVDPELLRDNDLYFRQDCFPFHEKVQRLLDYFHKQPLDRNVNEIESILKELQADHGEIIVDFNRFAVTLLTQTLVYCGNRSISHANKYISDSRNELEELFSKMELAQDLKELWIIEAVIRYWNCNSQNGFLIIDTFKNGDMVSIKSVLNFSFLDVNDKNWGLVDATSIESTIRNLTELSLRKDISVETFEFIFERLVSIVGDVITKLEVSLEEEIVAPDIDEGSMIDVSAELPRLDLTWKYEISMSFIKSILRKYSDEYLSMSERLKTVTDSNISHAPTRTLLQQWLTELEQL</sequence>
<name>A0A1G4MA39_LACFM</name>
<dbReference type="OrthoDB" id="10252707at2759"/>
<dbReference type="FunFam" id="1.25.40.180:FF:000056">
    <property type="entry name" value="Sto1p"/>
    <property type="match status" value="1"/>
</dbReference>
<dbReference type="Gene3D" id="1.25.40.180">
    <property type="match status" value="3"/>
</dbReference>
<dbReference type="GO" id="GO:0006406">
    <property type="term" value="P:mRNA export from nucleus"/>
    <property type="evidence" value="ECO:0007669"/>
    <property type="project" value="InterPro"/>
</dbReference>
<dbReference type="GO" id="GO:0003729">
    <property type="term" value="F:mRNA binding"/>
    <property type="evidence" value="ECO:0007669"/>
    <property type="project" value="TreeGrafter"/>
</dbReference>
<evidence type="ECO:0000259" key="13">
    <source>
        <dbReference type="SMART" id="SM00543"/>
    </source>
</evidence>
<protein>
    <recommendedName>
        <fullName evidence="11">Nuclear cap-binding protein complex subunit 1</fullName>
    </recommendedName>
    <alternativeName>
        <fullName evidence="10">80 kDa nuclear cap-binding protein</fullName>
    </alternativeName>
</protein>
<gene>
    <name evidence="14" type="ORF">LAFE_0C10374G</name>
</gene>
<evidence type="ECO:0000313" key="14">
    <source>
        <dbReference type="EMBL" id="SCW00716.1"/>
    </source>
</evidence>
<dbReference type="InterPro" id="IPR015172">
    <property type="entry name" value="MIF4G-like_typ-1"/>
</dbReference>
<keyword evidence="8" id="KW-0508">mRNA splicing</keyword>
<proteinExistence type="inferred from homology"/>
<keyword evidence="3" id="KW-0813">Transport</keyword>
<keyword evidence="9" id="KW-0539">Nucleus</keyword>
<evidence type="ECO:0000256" key="8">
    <source>
        <dbReference type="ARBA" id="ARBA00023187"/>
    </source>
</evidence>
<dbReference type="SUPFAM" id="SSF48371">
    <property type="entry name" value="ARM repeat"/>
    <property type="match status" value="3"/>
</dbReference>
<dbReference type="GO" id="GO:0005846">
    <property type="term" value="C:nuclear cap binding complex"/>
    <property type="evidence" value="ECO:0007669"/>
    <property type="project" value="InterPro"/>
</dbReference>
<keyword evidence="4" id="KW-0507">mRNA processing</keyword>
<dbReference type="GO" id="GO:0005634">
    <property type="term" value="C:nucleus"/>
    <property type="evidence" value="ECO:0007669"/>
    <property type="project" value="UniProtKB-SubCell"/>
</dbReference>
<dbReference type="GO" id="GO:0008380">
    <property type="term" value="P:RNA splicing"/>
    <property type="evidence" value="ECO:0007669"/>
    <property type="project" value="UniProtKB-KW"/>
</dbReference>
<accession>A0A1G4MA39</accession>
<reference evidence="14 15" key="1">
    <citation type="submission" date="2016-03" db="EMBL/GenBank/DDBJ databases">
        <authorList>
            <person name="Devillers H."/>
        </authorList>
    </citation>
    <scope>NUCLEOTIDE SEQUENCE [LARGE SCALE GENOMIC DNA]</scope>
    <source>
        <strain evidence="14">CBS 6772</strain>
    </source>
</reference>
<dbReference type="InterPro" id="IPR027159">
    <property type="entry name" value="CBP80"/>
</dbReference>
<dbReference type="EMBL" id="LT598485">
    <property type="protein sequence ID" value="SCW00716.1"/>
    <property type="molecule type" value="Genomic_DNA"/>
</dbReference>
<dbReference type="PANTHER" id="PTHR12412:SF2">
    <property type="entry name" value="NUCLEAR CAP-BINDING PROTEIN SUBUNIT 1"/>
    <property type="match status" value="1"/>
</dbReference>
<evidence type="ECO:0000256" key="3">
    <source>
        <dbReference type="ARBA" id="ARBA00022448"/>
    </source>
</evidence>
<dbReference type="OMA" id="CAAEGLM"/>
<evidence type="ECO:0000256" key="4">
    <source>
        <dbReference type="ARBA" id="ARBA00022664"/>
    </source>
</evidence>
<dbReference type="Proteomes" id="UP000190831">
    <property type="component" value="Chromosome C"/>
</dbReference>
<evidence type="ECO:0000256" key="11">
    <source>
        <dbReference type="ARBA" id="ARBA00074671"/>
    </source>
</evidence>
<comment type="similarity">
    <text evidence="2">Belongs to the NCBP1 family.</text>
</comment>
<keyword evidence="5" id="KW-0509">mRNA transport</keyword>
<keyword evidence="15" id="KW-1185">Reference proteome</keyword>
<dbReference type="PANTHER" id="PTHR12412">
    <property type="entry name" value="CAP BINDING PROTEIN"/>
    <property type="match status" value="1"/>
</dbReference>
<feature type="region of interest" description="Disordered" evidence="12">
    <location>
        <begin position="1"/>
        <end position="23"/>
    </location>
</feature>
<dbReference type="GO" id="GO:0000339">
    <property type="term" value="F:RNA cap binding"/>
    <property type="evidence" value="ECO:0007669"/>
    <property type="project" value="InterPro"/>
</dbReference>
<evidence type="ECO:0000256" key="6">
    <source>
        <dbReference type="ARBA" id="ARBA00022884"/>
    </source>
</evidence>
<dbReference type="InterPro" id="IPR003890">
    <property type="entry name" value="MIF4G-like_typ-3"/>
</dbReference>
<keyword evidence="6" id="KW-0694">RNA-binding</keyword>
<evidence type="ECO:0000256" key="10">
    <source>
        <dbReference type="ARBA" id="ARBA00030965"/>
    </source>
</evidence>
<evidence type="ECO:0000256" key="7">
    <source>
        <dbReference type="ARBA" id="ARBA00023042"/>
    </source>
</evidence>
<evidence type="ECO:0000256" key="12">
    <source>
        <dbReference type="SAM" id="MobiDB-lite"/>
    </source>
</evidence>
<dbReference type="InterPro" id="IPR016024">
    <property type="entry name" value="ARM-type_fold"/>
</dbReference>
<evidence type="ECO:0000256" key="5">
    <source>
        <dbReference type="ARBA" id="ARBA00022816"/>
    </source>
</evidence>
<dbReference type="GO" id="GO:0006370">
    <property type="term" value="P:7-methylguanosine mRNA capping"/>
    <property type="evidence" value="ECO:0007669"/>
    <property type="project" value="UniProtKB-KW"/>
</dbReference>
<dbReference type="InterPro" id="IPR015174">
    <property type="entry name" value="MIF4G-like_typ-2"/>
</dbReference>
<keyword evidence="7" id="KW-0506">mRNA capping</keyword>